<keyword evidence="2 5" id="KW-0812">Transmembrane</keyword>
<name>A0A7J8EBC6_ROUAE</name>
<dbReference type="EMBL" id="JACASE010000010">
    <property type="protein sequence ID" value="KAF6432646.1"/>
    <property type="molecule type" value="Genomic_DNA"/>
</dbReference>
<dbReference type="Proteomes" id="UP000593571">
    <property type="component" value="Unassembled WGS sequence"/>
</dbReference>
<accession>A0A7J8EBC6</accession>
<evidence type="ECO:0000256" key="4">
    <source>
        <dbReference type="ARBA" id="ARBA00023136"/>
    </source>
</evidence>
<protein>
    <submittedName>
        <fullName evidence="6">Tetraspanin 5</fullName>
    </submittedName>
</protein>
<evidence type="ECO:0000256" key="2">
    <source>
        <dbReference type="ARBA" id="ARBA00022692"/>
    </source>
</evidence>
<evidence type="ECO:0000313" key="7">
    <source>
        <dbReference type="Proteomes" id="UP000593571"/>
    </source>
</evidence>
<keyword evidence="7" id="KW-1185">Reference proteome</keyword>
<proteinExistence type="predicted"/>
<keyword evidence="3 5" id="KW-1133">Transmembrane helix</keyword>
<evidence type="ECO:0000256" key="3">
    <source>
        <dbReference type="ARBA" id="ARBA00022989"/>
    </source>
</evidence>
<organism evidence="6 7">
    <name type="scientific">Rousettus aegyptiacus</name>
    <name type="common">Egyptian fruit bat</name>
    <name type="synonym">Pteropus aegyptiacus</name>
    <dbReference type="NCBI Taxonomy" id="9407"/>
    <lineage>
        <taxon>Eukaryota</taxon>
        <taxon>Metazoa</taxon>
        <taxon>Chordata</taxon>
        <taxon>Craniata</taxon>
        <taxon>Vertebrata</taxon>
        <taxon>Euteleostomi</taxon>
        <taxon>Mammalia</taxon>
        <taxon>Eutheria</taxon>
        <taxon>Laurasiatheria</taxon>
        <taxon>Chiroptera</taxon>
        <taxon>Yinpterochiroptera</taxon>
        <taxon>Pteropodoidea</taxon>
        <taxon>Pteropodidae</taxon>
        <taxon>Rousettinae</taxon>
        <taxon>Rousettus</taxon>
    </lineage>
</organism>
<feature type="transmembrane region" description="Helical" evidence="5">
    <location>
        <begin position="105"/>
        <end position="130"/>
    </location>
</feature>
<evidence type="ECO:0000313" key="6">
    <source>
        <dbReference type="EMBL" id="KAF6432646.1"/>
    </source>
</evidence>
<evidence type="ECO:0000256" key="1">
    <source>
        <dbReference type="ARBA" id="ARBA00004141"/>
    </source>
</evidence>
<dbReference type="Pfam" id="PF00335">
    <property type="entry name" value="Tetraspanin"/>
    <property type="match status" value="1"/>
</dbReference>
<dbReference type="GO" id="GO:0016020">
    <property type="term" value="C:membrane"/>
    <property type="evidence" value="ECO:0007669"/>
    <property type="project" value="UniProtKB-SubCell"/>
</dbReference>
<gene>
    <name evidence="6" type="ORF">HJG63_020001</name>
</gene>
<comment type="caution">
    <text evidence="6">The sequence shown here is derived from an EMBL/GenBank/DDBJ whole genome shotgun (WGS) entry which is preliminary data.</text>
</comment>
<keyword evidence="4 5" id="KW-0472">Membrane</keyword>
<evidence type="ECO:0000256" key="5">
    <source>
        <dbReference type="SAM" id="Phobius"/>
    </source>
</evidence>
<dbReference type="AlphaFoldDB" id="A0A7J8EBC6"/>
<sequence length="140" mass="15426">MELCRQTLRCTALAPGGPVDLEEHAWTRSPEMLSALCGNTVISYSNASRERCGVPFSCCTKDPAEDVINTQCGYDARQKPEVDQQIVIYTKGCVPQFEKWLQDNLTIVAGIFIGIALLQIFGICLAQNLVSDIEAVRASW</sequence>
<dbReference type="InterPro" id="IPR018499">
    <property type="entry name" value="Tetraspanin/Peripherin"/>
</dbReference>
<reference evidence="6 7" key="1">
    <citation type="journal article" date="2020" name="Nature">
        <title>Six reference-quality genomes reveal evolution of bat adaptations.</title>
        <authorList>
            <person name="Jebb D."/>
            <person name="Huang Z."/>
            <person name="Pippel M."/>
            <person name="Hughes G.M."/>
            <person name="Lavrichenko K."/>
            <person name="Devanna P."/>
            <person name="Winkler S."/>
            <person name="Jermiin L.S."/>
            <person name="Skirmuntt E.C."/>
            <person name="Katzourakis A."/>
            <person name="Burkitt-Gray L."/>
            <person name="Ray D.A."/>
            <person name="Sullivan K.A.M."/>
            <person name="Roscito J.G."/>
            <person name="Kirilenko B.M."/>
            <person name="Davalos L.M."/>
            <person name="Corthals A.P."/>
            <person name="Power M.L."/>
            <person name="Jones G."/>
            <person name="Ransome R.D."/>
            <person name="Dechmann D.K.N."/>
            <person name="Locatelli A.G."/>
            <person name="Puechmaille S.J."/>
            <person name="Fedrigo O."/>
            <person name="Jarvis E.D."/>
            <person name="Hiller M."/>
            <person name="Vernes S.C."/>
            <person name="Myers E.W."/>
            <person name="Teeling E.C."/>
        </authorList>
    </citation>
    <scope>NUCLEOTIDE SEQUENCE [LARGE SCALE GENOMIC DNA]</scope>
    <source>
        <strain evidence="6">MRouAeg1</strain>
        <tissue evidence="6">Muscle</tissue>
    </source>
</reference>
<comment type="subcellular location">
    <subcellularLocation>
        <location evidence="1">Membrane</location>
        <topology evidence="1">Multi-pass membrane protein</topology>
    </subcellularLocation>
</comment>